<dbReference type="GO" id="GO:0008234">
    <property type="term" value="F:cysteine-type peptidase activity"/>
    <property type="evidence" value="ECO:0007669"/>
    <property type="project" value="UniProtKB-KW"/>
</dbReference>
<comment type="similarity">
    <text evidence="1">Belongs to the peptidase C40 family.</text>
</comment>
<dbReference type="AlphaFoldDB" id="A0A840UD72"/>
<reference evidence="7 8" key="1">
    <citation type="submission" date="2020-08" db="EMBL/GenBank/DDBJ databases">
        <title>Genomic Encyclopedia of Type Strains, Phase IV (KMG-IV): sequencing the most valuable type-strain genomes for metagenomic binning, comparative biology and taxonomic classification.</title>
        <authorList>
            <person name="Goeker M."/>
        </authorList>
    </citation>
    <scope>NUCLEOTIDE SEQUENCE [LARGE SCALE GENOMIC DNA]</scope>
    <source>
        <strain evidence="7 8">DSM 24661</strain>
    </source>
</reference>
<organism evidence="7 8">
    <name type="scientific">Pectinatus brassicae</name>
    <dbReference type="NCBI Taxonomy" id="862415"/>
    <lineage>
        <taxon>Bacteria</taxon>
        <taxon>Bacillati</taxon>
        <taxon>Bacillota</taxon>
        <taxon>Negativicutes</taxon>
        <taxon>Selenomonadales</taxon>
        <taxon>Selenomonadaceae</taxon>
        <taxon>Pectinatus</taxon>
    </lineage>
</organism>
<dbReference type="InterPro" id="IPR027017">
    <property type="entry name" value="P60_peptidase_YkfC"/>
</dbReference>
<dbReference type="InterPro" id="IPR000064">
    <property type="entry name" value="NLP_P60_dom"/>
</dbReference>
<proteinExistence type="inferred from homology"/>
<keyword evidence="8" id="KW-1185">Reference proteome</keyword>
<accession>A0A840UD72</accession>
<keyword evidence="2" id="KW-0645">Protease</keyword>
<evidence type="ECO:0000313" key="8">
    <source>
        <dbReference type="Proteomes" id="UP000559117"/>
    </source>
</evidence>
<evidence type="ECO:0000259" key="6">
    <source>
        <dbReference type="PROSITE" id="PS51935"/>
    </source>
</evidence>
<dbReference type="Pfam" id="PF00877">
    <property type="entry name" value="NLPC_P60"/>
    <property type="match status" value="1"/>
</dbReference>
<dbReference type="InterPro" id="IPR038765">
    <property type="entry name" value="Papain-like_cys_pep_sf"/>
</dbReference>
<dbReference type="PANTHER" id="PTHR47053:SF1">
    <property type="entry name" value="MUREIN DD-ENDOPEPTIDASE MEPH-RELATED"/>
    <property type="match status" value="1"/>
</dbReference>
<dbReference type="Pfam" id="PF12913">
    <property type="entry name" value="SH3_6"/>
    <property type="match status" value="1"/>
</dbReference>
<keyword evidence="5" id="KW-0732">Signal</keyword>
<dbReference type="InterPro" id="IPR039439">
    <property type="entry name" value="SH3b1_dom"/>
</dbReference>
<dbReference type="InterPro" id="IPR051202">
    <property type="entry name" value="Peptidase_C40"/>
</dbReference>
<protein>
    <recommendedName>
        <fullName evidence="6">NlpC/P60 domain-containing protein</fullName>
    </recommendedName>
</protein>
<keyword evidence="4" id="KW-0788">Thiol protease</keyword>
<dbReference type="PROSITE" id="PS51935">
    <property type="entry name" value="NLPC_P60"/>
    <property type="match status" value="1"/>
</dbReference>
<gene>
    <name evidence="7" type="ORF">HNR32_000136</name>
</gene>
<feature type="chain" id="PRO_5032423063" description="NlpC/P60 domain-containing protein" evidence="5">
    <location>
        <begin position="33"/>
        <end position="445"/>
    </location>
</feature>
<dbReference type="Gene3D" id="3.90.1720.10">
    <property type="entry name" value="endopeptidase domain like (from Nostoc punctiforme)"/>
    <property type="match status" value="1"/>
</dbReference>
<evidence type="ECO:0000256" key="4">
    <source>
        <dbReference type="ARBA" id="ARBA00022807"/>
    </source>
</evidence>
<dbReference type="PANTHER" id="PTHR47053">
    <property type="entry name" value="MUREIN DD-ENDOPEPTIDASE MEPH-RELATED"/>
    <property type="match status" value="1"/>
</dbReference>
<evidence type="ECO:0000313" key="7">
    <source>
        <dbReference type="EMBL" id="MBB5335036.1"/>
    </source>
</evidence>
<comment type="caution">
    <text evidence="7">The sequence shown here is derived from an EMBL/GenBank/DDBJ whole genome shotgun (WGS) entry which is preliminary data.</text>
</comment>
<dbReference type="Proteomes" id="UP000559117">
    <property type="component" value="Unassembled WGS sequence"/>
</dbReference>
<dbReference type="EMBL" id="JACHFH010000001">
    <property type="protein sequence ID" value="MBB5335036.1"/>
    <property type="molecule type" value="Genomic_DNA"/>
</dbReference>
<keyword evidence="3" id="KW-0378">Hydrolase</keyword>
<name>A0A840UD72_9FIRM</name>
<feature type="signal peptide" evidence="5">
    <location>
        <begin position="1"/>
        <end position="32"/>
    </location>
</feature>
<sequence length="445" mass="50110">MLKKGLDMKKKLSITIVMICFLAAAFTQIAMANGITNYPPLCSAQFWQDKMSDGKNIVLNDTEKTAFNTSIIKKTSSMADLKNYPLTMSRADIKNMAQASAVFPNNSYDENGQLLSANEKNELLEKMNLANLPQTQNLLMGIVVKHSNIRTMPTLSPVFSVPYASQFDMFQETVADANEPVIILNTSTDNNFYYIQMYNYRGWIASANVAIVQDRNKWLNYVQPENFLVVTGKSYTLPNSGENIFYQMGSKIVFTQKKGNIYRVIVPQRDDYGYLQENNIDITLDDNLHEGFLPYTRNNIIAEAFKYYGEPYGWGGLKNSVDCSSFIANIYRTVGIYLPRNADEQEQTYGRHYDFSGLNEAQIYQNILDNCKPGDALYMDGHTMLYLGNINGTPYIIHALGSYTRVSDGSYSKQRILRVVVSDLSLHLSSGNSFAAALTSAVSFH</sequence>
<feature type="domain" description="NlpC/P60" evidence="6">
    <location>
        <begin position="294"/>
        <end position="423"/>
    </location>
</feature>
<dbReference type="SUPFAM" id="SSF54001">
    <property type="entry name" value="Cysteine proteinases"/>
    <property type="match status" value="1"/>
</dbReference>
<evidence type="ECO:0000256" key="1">
    <source>
        <dbReference type="ARBA" id="ARBA00007074"/>
    </source>
</evidence>
<evidence type="ECO:0000256" key="3">
    <source>
        <dbReference type="ARBA" id="ARBA00022801"/>
    </source>
</evidence>
<evidence type="ECO:0000256" key="5">
    <source>
        <dbReference type="SAM" id="SignalP"/>
    </source>
</evidence>
<dbReference type="PIRSF" id="PIRSF019015">
    <property type="entry name" value="P60_peptidase_YkfC"/>
    <property type="match status" value="1"/>
</dbReference>
<evidence type="ECO:0000256" key="2">
    <source>
        <dbReference type="ARBA" id="ARBA00022670"/>
    </source>
</evidence>
<dbReference type="GO" id="GO:0006508">
    <property type="term" value="P:proteolysis"/>
    <property type="evidence" value="ECO:0007669"/>
    <property type="project" value="UniProtKB-KW"/>
</dbReference>